<dbReference type="AlphaFoldDB" id="A4Y3K2"/>
<dbReference type="eggNOG" id="COG0456">
    <property type="taxonomic scope" value="Bacteria"/>
</dbReference>
<feature type="domain" description="N-acetyltransferase" evidence="1">
    <location>
        <begin position="3"/>
        <end position="139"/>
    </location>
</feature>
<keyword evidence="2" id="KW-0808">Transferase</keyword>
<dbReference type="PROSITE" id="PS51186">
    <property type="entry name" value="GNAT"/>
    <property type="match status" value="1"/>
</dbReference>
<dbReference type="InterPro" id="IPR016181">
    <property type="entry name" value="Acyl_CoA_acyltransferase"/>
</dbReference>
<dbReference type="Gene3D" id="3.40.630.30">
    <property type="match status" value="1"/>
</dbReference>
<name>A4Y3K2_SHEPC</name>
<evidence type="ECO:0000259" key="1">
    <source>
        <dbReference type="PROSITE" id="PS51186"/>
    </source>
</evidence>
<dbReference type="CDD" id="cd04301">
    <property type="entry name" value="NAT_SF"/>
    <property type="match status" value="1"/>
</dbReference>
<evidence type="ECO:0000313" key="2">
    <source>
        <dbReference type="EMBL" id="ABP74535.1"/>
    </source>
</evidence>
<dbReference type="Pfam" id="PF00583">
    <property type="entry name" value="Acetyltransf_1"/>
    <property type="match status" value="1"/>
</dbReference>
<dbReference type="SUPFAM" id="SSF55729">
    <property type="entry name" value="Acyl-CoA N-acyltransferases (Nat)"/>
    <property type="match status" value="1"/>
</dbReference>
<dbReference type="EMBL" id="CP000681">
    <property type="protein sequence ID" value="ABP74535.1"/>
    <property type="molecule type" value="Genomic_DNA"/>
</dbReference>
<dbReference type="STRING" id="319224.Sputcn32_0805"/>
<dbReference type="GO" id="GO:0016747">
    <property type="term" value="F:acyltransferase activity, transferring groups other than amino-acyl groups"/>
    <property type="evidence" value="ECO:0007669"/>
    <property type="project" value="InterPro"/>
</dbReference>
<gene>
    <name evidence="2" type="ordered locus">Sputcn32_0805</name>
</gene>
<organism evidence="2">
    <name type="scientific">Shewanella putrefaciens (strain CN-32 / ATCC BAA-453)</name>
    <dbReference type="NCBI Taxonomy" id="319224"/>
    <lineage>
        <taxon>Bacteria</taxon>
        <taxon>Pseudomonadati</taxon>
        <taxon>Pseudomonadota</taxon>
        <taxon>Gammaproteobacteria</taxon>
        <taxon>Alteromonadales</taxon>
        <taxon>Shewanellaceae</taxon>
        <taxon>Shewanella</taxon>
    </lineage>
</organism>
<dbReference type="KEGG" id="spc:Sputcn32_0805"/>
<accession>A4Y3K2</accession>
<sequence length="139" mass="15914">MIMNLTPIDDESADFAEAIKQKIVEFNQAHWQGLSRKNLGLKLQDPEGKLLAGISGKTFGNWFLIDYLWVDGSLRHQKIGSRLLLEAEAKAKARGCQFALLDTLDFQAKPFYERHGYHVQWVQQAYPEIGSKFFMVKVL</sequence>
<reference evidence="2" key="1">
    <citation type="submission" date="2007-04" db="EMBL/GenBank/DDBJ databases">
        <title>Complete sequence of Shewanella putrefaciens CN-32.</title>
        <authorList>
            <consortium name="US DOE Joint Genome Institute"/>
            <person name="Copeland A."/>
            <person name="Lucas S."/>
            <person name="Lapidus A."/>
            <person name="Barry K."/>
            <person name="Detter J.C."/>
            <person name="Glavina del Rio T."/>
            <person name="Hammon N."/>
            <person name="Israni S."/>
            <person name="Dalin E."/>
            <person name="Tice H."/>
            <person name="Pitluck S."/>
            <person name="Chain P."/>
            <person name="Malfatti S."/>
            <person name="Shin M."/>
            <person name="Vergez L."/>
            <person name="Schmutz J."/>
            <person name="Larimer F."/>
            <person name="Land M."/>
            <person name="Hauser L."/>
            <person name="Kyrpides N."/>
            <person name="Mikhailova N."/>
            <person name="Romine M.F."/>
            <person name="Fredrickson J."/>
            <person name="Tiedje J."/>
            <person name="Richardson P."/>
        </authorList>
    </citation>
    <scope>NUCLEOTIDE SEQUENCE [LARGE SCALE GENOMIC DNA]</scope>
    <source>
        <strain evidence="2">CN-32</strain>
    </source>
</reference>
<dbReference type="InterPro" id="IPR000182">
    <property type="entry name" value="GNAT_dom"/>
</dbReference>
<dbReference type="HOGENOM" id="CLU_115862_2_0_6"/>
<protein>
    <submittedName>
        <fullName evidence="2">GCN5-related N-acetyltransferase</fullName>
    </submittedName>
</protein>
<proteinExistence type="predicted"/>